<proteinExistence type="predicted"/>
<dbReference type="Gene3D" id="3.30.530.20">
    <property type="match status" value="1"/>
</dbReference>
<name>A0A6I4TC20_9SPHN</name>
<dbReference type="Proteomes" id="UP000439522">
    <property type="component" value="Unassembled WGS sequence"/>
</dbReference>
<organism evidence="3 4">
    <name type="scientific">Tsuneonella aeria</name>
    <dbReference type="NCBI Taxonomy" id="1837929"/>
    <lineage>
        <taxon>Bacteria</taxon>
        <taxon>Pseudomonadati</taxon>
        <taxon>Pseudomonadota</taxon>
        <taxon>Alphaproteobacteria</taxon>
        <taxon>Sphingomonadales</taxon>
        <taxon>Erythrobacteraceae</taxon>
        <taxon>Tsuneonella</taxon>
    </lineage>
</organism>
<keyword evidence="2" id="KW-0732">Signal</keyword>
<dbReference type="InterPro" id="IPR023393">
    <property type="entry name" value="START-like_dom_sf"/>
</dbReference>
<sequence>MGRLKILLAALAAGIVAVPASAEVTQTSPGHFVSRNTASTTADSTTVWRTLIEPAAWWEDAHTWSGSAANLSIAPQGGGCFCERLSAQERRLDGSVQHMTVVMAQPMKLLRMTGALGPLQGEPVNGVLTVTIEPRESGGTALVWEYAVAGHFRFPVDSLARSVDAVMGVQLGRLVAAANSEGEREEEGGDSGLASTRPLADQGDP</sequence>
<feature type="chain" id="PRO_5026312524" evidence="2">
    <location>
        <begin position="23"/>
        <end position="205"/>
    </location>
</feature>
<evidence type="ECO:0000256" key="2">
    <source>
        <dbReference type="SAM" id="SignalP"/>
    </source>
</evidence>
<dbReference type="OrthoDB" id="5735475at2"/>
<evidence type="ECO:0000313" key="4">
    <source>
        <dbReference type="Proteomes" id="UP000439522"/>
    </source>
</evidence>
<evidence type="ECO:0000256" key="1">
    <source>
        <dbReference type="SAM" id="MobiDB-lite"/>
    </source>
</evidence>
<comment type="caution">
    <text evidence="3">The sequence shown here is derived from an EMBL/GenBank/DDBJ whole genome shotgun (WGS) entry which is preliminary data.</text>
</comment>
<gene>
    <name evidence="3" type="ORF">GRI40_03090</name>
</gene>
<keyword evidence="4" id="KW-1185">Reference proteome</keyword>
<feature type="region of interest" description="Disordered" evidence="1">
    <location>
        <begin position="177"/>
        <end position="205"/>
    </location>
</feature>
<dbReference type="EMBL" id="WTZA01000001">
    <property type="protein sequence ID" value="MXO74207.1"/>
    <property type="molecule type" value="Genomic_DNA"/>
</dbReference>
<accession>A0A6I4TC20</accession>
<dbReference type="RefSeq" id="WP_160609979.1">
    <property type="nucleotide sequence ID" value="NZ_WTZA01000001.1"/>
</dbReference>
<dbReference type="SUPFAM" id="SSF55961">
    <property type="entry name" value="Bet v1-like"/>
    <property type="match status" value="1"/>
</dbReference>
<reference evidence="3 4" key="1">
    <citation type="submission" date="2019-12" db="EMBL/GenBank/DDBJ databases">
        <title>Genomic-based taxomic classification of the family Erythrobacteraceae.</title>
        <authorList>
            <person name="Xu L."/>
        </authorList>
    </citation>
    <scope>NUCLEOTIDE SEQUENCE [LARGE SCALE GENOMIC DNA]</scope>
    <source>
        <strain evidence="3 4">100921-2</strain>
    </source>
</reference>
<protein>
    <submittedName>
        <fullName evidence="3">SRPBCC family protein</fullName>
    </submittedName>
</protein>
<dbReference type="AlphaFoldDB" id="A0A6I4TC20"/>
<feature type="signal peptide" evidence="2">
    <location>
        <begin position="1"/>
        <end position="22"/>
    </location>
</feature>
<evidence type="ECO:0000313" key="3">
    <source>
        <dbReference type="EMBL" id="MXO74207.1"/>
    </source>
</evidence>